<comment type="similarity">
    <text evidence="5">Belongs to the thymidylate synthase ThyX family.</text>
</comment>
<feature type="binding site" description="in other chain" evidence="5">
    <location>
        <begin position="82"/>
        <end position="86"/>
    </location>
    <ligand>
        <name>dUMP</name>
        <dbReference type="ChEBI" id="CHEBI:246422"/>
        <note>ligand shared between dimeric partners</note>
    </ligand>
</feature>
<keyword evidence="2 5" id="KW-0285">Flavoprotein</keyword>
<dbReference type="PANTHER" id="PTHR34934">
    <property type="entry name" value="FLAVIN-DEPENDENT THYMIDYLATE SYNTHASE"/>
    <property type="match status" value="1"/>
</dbReference>
<accession>A0A387HGW6</accession>
<evidence type="ECO:0000256" key="1">
    <source>
        <dbReference type="ARBA" id="ARBA00022603"/>
    </source>
</evidence>
<feature type="binding site" evidence="5">
    <location>
        <position position="50"/>
    </location>
    <ligand>
        <name>FAD</name>
        <dbReference type="ChEBI" id="CHEBI:57692"/>
        <note>ligand shared between neighboring subunits</note>
    </ligand>
</feature>
<dbReference type="InterPro" id="IPR003669">
    <property type="entry name" value="Thymidylate_synthase_ThyX"/>
</dbReference>
<feature type="binding site" evidence="5">
    <location>
        <begin position="70"/>
        <end position="73"/>
    </location>
    <ligand>
        <name>dUMP</name>
        <dbReference type="ChEBI" id="CHEBI:246422"/>
        <note>ligand shared between dimeric partners</note>
    </ligand>
</feature>
<evidence type="ECO:0000313" key="7">
    <source>
        <dbReference type="Proteomes" id="UP000271554"/>
    </source>
</evidence>
<keyword evidence="7" id="KW-1185">Reference proteome</keyword>
<proteinExistence type="inferred from homology"/>
<evidence type="ECO:0000256" key="4">
    <source>
        <dbReference type="ARBA" id="ARBA00022827"/>
    </source>
</evidence>
<name>A0A387HGW6_9ACTN</name>
<evidence type="ECO:0000256" key="3">
    <source>
        <dbReference type="ARBA" id="ARBA00022727"/>
    </source>
</evidence>
<feature type="binding site" description="in other chain" evidence="5">
    <location>
        <position position="154"/>
    </location>
    <ligand>
        <name>dUMP</name>
        <dbReference type="ChEBI" id="CHEBI:246422"/>
        <note>ligand shared between dimeric partners</note>
    </ligand>
</feature>
<dbReference type="Gene3D" id="3.30.1360.170">
    <property type="match status" value="1"/>
</dbReference>
<dbReference type="CDD" id="cd20175">
    <property type="entry name" value="ThyX"/>
    <property type="match status" value="1"/>
</dbReference>
<dbReference type="NCBIfam" id="TIGR02170">
    <property type="entry name" value="thyX"/>
    <property type="match status" value="1"/>
</dbReference>
<keyword evidence="3 5" id="KW-0545">Nucleotide biosynthesis</keyword>
<feature type="binding site" evidence="5">
    <location>
        <position position="181"/>
    </location>
    <ligand>
        <name>dUMP</name>
        <dbReference type="ChEBI" id="CHEBI:246422"/>
        <note>ligand shared between dimeric partners</note>
    </ligand>
</feature>
<protein>
    <recommendedName>
        <fullName evidence="5">Flavin-dependent thymidylate synthase</fullName>
        <shortName evidence="5">FDTS</shortName>
        <ecNumber evidence="5">2.1.1.148</ecNumber>
    </recommendedName>
    <alternativeName>
        <fullName evidence="5">FAD-dependent thymidylate synthase</fullName>
    </alternativeName>
    <alternativeName>
        <fullName evidence="5">Thymidylate synthase ThyX</fullName>
        <shortName evidence="5">TS</shortName>
        <shortName evidence="5">TSase</shortName>
    </alternativeName>
</protein>
<dbReference type="HAMAP" id="MF_01408">
    <property type="entry name" value="ThyX"/>
    <property type="match status" value="1"/>
</dbReference>
<dbReference type="GO" id="GO:0006235">
    <property type="term" value="P:dTTP biosynthetic process"/>
    <property type="evidence" value="ECO:0007669"/>
    <property type="project" value="UniProtKB-UniRule"/>
</dbReference>
<dbReference type="GO" id="GO:0050660">
    <property type="term" value="F:flavin adenine dinucleotide binding"/>
    <property type="evidence" value="ECO:0007669"/>
    <property type="project" value="UniProtKB-UniRule"/>
</dbReference>
<dbReference type="OrthoDB" id="9774464at2"/>
<comment type="function">
    <text evidence="5">Catalyzes the reductive methylation of 2'-deoxyuridine-5'-monophosphate (dUMP) to 2'-deoxythymidine-5'-monophosphate (dTMP) while utilizing 5,10-methylenetetrahydrofolate (mTHF) as the methyl donor, and NADPH and FADH(2) as the reductant.</text>
</comment>
<feature type="binding site" evidence="5">
    <location>
        <begin position="170"/>
        <end position="172"/>
    </location>
    <ligand>
        <name>FAD</name>
        <dbReference type="ChEBI" id="CHEBI:57692"/>
        <note>ligand shared between neighboring subunits</note>
    </ligand>
</feature>
<sequence length="227" mass="25889">MDVGLVQQLATDEMICMAARVSTIGRNALDRDEEKDQGLISFLLRDRHGSPFEHGSFTFRISAPIFVVREFMRHRAGMSYNEESGRYRELEPVFYVPAGERPLVQVGKAGQYDFKPGTFEQWFVASESTRTAYATAWESYQNMLAAGVAREVARSVLPVGIFSTFYVTCNPRSLMHFLSLRTKSDDAKYKSFPQVEIQMVADQMEEHFKRLMPTTHEAFVKHGRVAP</sequence>
<feature type="binding site" evidence="5">
    <location>
        <position position="176"/>
    </location>
    <ligand>
        <name>FAD</name>
        <dbReference type="ChEBI" id="CHEBI:57692"/>
        <note>ligand shared between neighboring subunits</note>
    </ligand>
</feature>
<dbReference type="AlphaFoldDB" id="A0A387HGW6"/>
<keyword evidence="4 5" id="KW-0274">FAD</keyword>
<organism evidence="6 7">
    <name type="scientific">Streptomyces hundungensis</name>
    <dbReference type="NCBI Taxonomy" id="1077946"/>
    <lineage>
        <taxon>Bacteria</taxon>
        <taxon>Bacillati</taxon>
        <taxon>Actinomycetota</taxon>
        <taxon>Actinomycetes</taxon>
        <taxon>Kitasatosporales</taxon>
        <taxon>Streptomycetaceae</taxon>
        <taxon>Streptomyces</taxon>
    </lineage>
</organism>
<dbReference type="GO" id="GO:0004799">
    <property type="term" value="F:thymidylate synthase activity"/>
    <property type="evidence" value="ECO:0007669"/>
    <property type="project" value="TreeGrafter"/>
</dbReference>
<comment type="cofactor">
    <cofactor evidence="5">
        <name>FAD</name>
        <dbReference type="ChEBI" id="CHEBI:57692"/>
    </cofactor>
    <text evidence="5">Binds 4 FAD per tetramer. Each FAD binding site is formed by three monomers.</text>
</comment>
<evidence type="ECO:0000256" key="5">
    <source>
        <dbReference type="HAMAP-Rule" id="MF_01408"/>
    </source>
</evidence>
<comment type="subunit">
    <text evidence="5">Homotetramer.</text>
</comment>
<keyword evidence="5" id="KW-0521">NADP</keyword>
<evidence type="ECO:0000256" key="2">
    <source>
        <dbReference type="ARBA" id="ARBA00022630"/>
    </source>
</evidence>
<dbReference type="InterPro" id="IPR036098">
    <property type="entry name" value="Thymidylate_synthase_ThyX_sf"/>
</dbReference>
<dbReference type="UniPathway" id="UPA00575"/>
<dbReference type="PROSITE" id="PS51331">
    <property type="entry name" value="THYX"/>
    <property type="match status" value="1"/>
</dbReference>
<dbReference type="GO" id="GO:0006231">
    <property type="term" value="P:dTMP biosynthetic process"/>
    <property type="evidence" value="ECO:0007669"/>
    <property type="project" value="UniProtKB-UniRule"/>
</dbReference>
<dbReference type="EMBL" id="CP032698">
    <property type="protein sequence ID" value="AYG79968.1"/>
    <property type="molecule type" value="Genomic_DNA"/>
</dbReference>
<comment type="pathway">
    <text evidence="5">Pyrimidine metabolism; dTTP biosynthesis.</text>
</comment>
<dbReference type="SUPFAM" id="SSF69796">
    <property type="entry name" value="Thymidylate synthase-complementing protein Thy1"/>
    <property type="match status" value="1"/>
</dbReference>
<comment type="catalytic activity">
    <reaction evidence="5">
        <text>dUMP + (6R)-5,10-methylene-5,6,7,8-tetrahydrofolate + NADPH + H(+) = dTMP + (6S)-5,6,7,8-tetrahydrofolate + NADP(+)</text>
        <dbReference type="Rhea" id="RHEA:29043"/>
        <dbReference type="ChEBI" id="CHEBI:15378"/>
        <dbReference type="ChEBI" id="CHEBI:15636"/>
        <dbReference type="ChEBI" id="CHEBI:57453"/>
        <dbReference type="ChEBI" id="CHEBI:57783"/>
        <dbReference type="ChEBI" id="CHEBI:58349"/>
        <dbReference type="ChEBI" id="CHEBI:63528"/>
        <dbReference type="ChEBI" id="CHEBI:246422"/>
        <dbReference type="EC" id="2.1.1.148"/>
    </reaction>
</comment>
<dbReference type="PANTHER" id="PTHR34934:SF1">
    <property type="entry name" value="FLAVIN-DEPENDENT THYMIDYLATE SYNTHASE"/>
    <property type="match status" value="1"/>
</dbReference>
<keyword evidence="1 5" id="KW-0489">Methyltransferase</keyword>
<dbReference type="Pfam" id="PF02511">
    <property type="entry name" value="Thy1"/>
    <property type="match status" value="1"/>
</dbReference>
<keyword evidence="5 6" id="KW-0808">Transferase</keyword>
<dbReference type="KEGG" id="shun:DWB77_02087"/>
<dbReference type="EC" id="2.1.1.148" evidence="5"/>
<gene>
    <name evidence="5 6" type="primary">thyX</name>
    <name evidence="6" type="ORF">DWB77_02087</name>
</gene>
<dbReference type="Proteomes" id="UP000271554">
    <property type="component" value="Chromosome"/>
</dbReference>
<evidence type="ECO:0000313" key="6">
    <source>
        <dbReference type="EMBL" id="AYG79968.1"/>
    </source>
</evidence>
<feature type="active site" description="Involved in ionization of N3 of dUMP, leading to its activation" evidence="5">
    <location>
        <position position="181"/>
    </location>
</feature>
<dbReference type="GO" id="GO:0050797">
    <property type="term" value="F:thymidylate synthase (FAD) activity"/>
    <property type="evidence" value="ECO:0007669"/>
    <property type="project" value="UniProtKB-UniRule"/>
</dbReference>
<dbReference type="RefSeq" id="WP_120720978.1">
    <property type="nucleotide sequence ID" value="NZ_CP032698.1"/>
</dbReference>
<reference evidence="6 7" key="1">
    <citation type="submission" date="2018-10" db="EMBL/GenBank/DDBJ databases">
        <title>Relationship between Morphology and Antimicrobial Activity in Streptomyces.</title>
        <authorList>
            <person name="Kang H.J."/>
            <person name="Kim S.B."/>
        </authorList>
    </citation>
    <scope>NUCLEOTIDE SEQUENCE [LARGE SCALE GENOMIC DNA]</scope>
    <source>
        <strain evidence="6 7">BH38</strain>
    </source>
</reference>
<dbReference type="GO" id="GO:0070402">
    <property type="term" value="F:NADPH binding"/>
    <property type="evidence" value="ECO:0007669"/>
    <property type="project" value="TreeGrafter"/>
</dbReference>
<feature type="binding site" evidence="5">
    <location>
        <begin position="73"/>
        <end position="75"/>
    </location>
    <ligand>
        <name>FAD</name>
        <dbReference type="ChEBI" id="CHEBI:57692"/>
        <note>ligand shared between neighboring subunits</note>
    </ligand>
</feature>
<feature type="binding site" evidence="5">
    <location>
        <position position="82"/>
    </location>
    <ligand>
        <name>FAD</name>
        <dbReference type="ChEBI" id="CHEBI:57692"/>
        <note>ligand shared between neighboring subunits</note>
    </ligand>
</feature>
<dbReference type="GO" id="GO:0032259">
    <property type="term" value="P:methylation"/>
    <property type="evidence" value="ECO:0007669"/>
    <property type="project" value="UniProtKB-KW"/>
</dbReference>